<comment type="caution">
    <text evidence="4">The sequence shown here is derived from an EMBL/GenBank/DDBJ whole genome shotgun (WGS) entry which is preliminary data.</text>
</comment>
<proteinExistence type="predicted"/>
<organism evidence="4 5">
    <name type="scientific">Geodermatophilus normandii</name>
    <dbReference type="NCBI Taxonomy" id="1137989"/>
    <lineage>
        <taxon>Bacteria</taxon>
        <taxon>Bacillati</taxon>
        <taxon>Actinomycetota</taxon>
        <taxon>Actinomycetes</taxon>
        <taxon>Geodermatophilales</taxon>
        <taxon>Geodermatophilaceae</taxon>
        <taxon>Geodermatophilus</taxon>
    </lineage>
</organism>
<feature type="region of interest" description="Disordered" evidence="1">
    <location>
        <begin position="244"/>
        <end position="295"/>
    </location>
</feature>
<evidence type="ECO:0000313" key="5">
    <source>
        <dbReference type="Proteomes" id="UP000246661"/>
    </source>
</evidence>
<gene>
    <name evidence="4" type="ORF">JD79_01288</name>
</gene>
<dbReference type="GO" id="GO:0030077">
    <property type="term" value="C:plasma membrane light-harvesting complex"/>
    <property type="evidence" value="ECO:0007669"/>
    <property type="project" value="InterPro"/>
</dbReference>
<dbReference type="Pfam" id="PF05239">
    <property type="entry name" value="PRC"/>
    <property type="match status" value="1"/>
</dbReference>
<dbReference type="AlphaFoldDB" id="A0A317QKH5"/>
<feature type="compositionally biased region" description="Gly residues" evidence="1">
    <location>
        <begin position="271"/>
        <end position="282"/>
    </location>
</feature>
<dbReference type="InterPro" id="IPR027275">
    <property type="entry name" value="PRC-brl_dom"/>
</dbReference>
<dbReference type="RefSeq" id="WP_110007484.1">
    <property type="nucleotide sequence ID" value="NZ_QGTX01000001.1"/>
</dbReference>
<dbReference type="OrthoDB" id="3712018at2"/>
<name>A0A317QKH5_9ACTN</name>
<feature type="domain" description="DUF2382" evidence="3">
    <location>
        <begin position="292"/>
        <end position="340"/>
    </location>
</feature>
<dbReference type="Pfam" id="PF09557">
    <property type="entry name" value="DUF2382"/>
    <property type="match status" value="2"/>
</dbReference>
<protein>
    <submittedName>
        <fullName evidence="4">Uncharacterized protein (TIGR02271 family)</fullName>
    </submittedName>
</protein>
<dbReference type="Gene3D" id="3.90.50.10">
    <property type="entry name" value="Photosynthetic Reaction Center, subunit H, domain 2"/>
    <property type="match status" value="1"/>
</dbReference>
<feature type="domain" description="PRC-barrel" evidence="2">
    <location>
        <begin position="11"/>
        <end position="74"/>
    </location>
</feature>
<dbReference type="InterPro" id="IPR011033">
    <property type="entry name" value="PRC_barrel-like_sf"/>
</dbReference>
<feature type="domain" description="DUF2382" evidence="3">
    <location>
        <begin position="196"/>
        <end position="251"/>
    </location>
</feature>
<feature type="region of interest" description="Disordered" evidence="1">
    <location>
        <begin position="155"/>
        <end position="200"/>
    </location>
</feature>
<sequence length="349" mass="35458">MLSERDLSAAIGSTVQGPDGEKIGTVESFFVDDRTGAPTWVAVSTGLFGTKHSIVPATQATFDDGVLVVPVHRDAVKNAPITGGDHLDPEDEAALRTHYGLTGGAAQTGAPTGDAALTGAPVGGAPVAGGAVTGTSSAGVGAGTAMADTAVADLGTRPVPQPAAGARTTTEQAAPPPAVEHTAGHTPQHAATDGAMTRSEEQLRVGTEQVAATRVRLVKYVVTEEVQVTVPIRREEIRVEHVPIDAPDLPGESLAPADGQQYAGTAQPGTAQGGTAQGGTAQGGAPSSGPGGLPAEVVLHAERPVVSVEVVPVERVRLATEVVQGQERITEQVQREQIVVDQTRSPQTR</sequence>
<evidence type="ECO:0000256" key="1">
    <source>
        <dbReference type="SAM" id="MobiDB-lite"/>
    </source>
</evidence>
<feature type="compositionally biased region" description="Low complexity" evidence="1">
    <location>
        <begin position="259"/>
        <end position="270"/>
    </location>
</feature>
<accession>A0A317QKH5</accession>
<dbReference type="Proteomes" id="UP000246661">
    <property type="component" value="Unassembled WGS sequence"/>
</dbReference>
<dbReference type="InterPro" id="IPR019060">
    <property type="entry name" value="DUF2382"/>
</dbReference>
<evidence type="ECO:0000313" key="4">
    <source>
        <dbReference type="EMBL" id="PWW22140.1"/>
    </source>
</evidence>
<dbReference type="InterPro" id="IPR052967">
    <property type="entry name" value="Stress_Response_Assoc"/>
</dbReference>
<dbReference type="InterPro" id="IPR014747">
    <property type="entry name" value="Bac_photo_RC_H_C"/>
</dbReference>
<reference evidence="5" key="1">
    <citation type="submission" date="2018-05" db="EMBL/GenBank/DDBJ databases">
        <authorList>
            <person name="Klenk H.-P."/>
            <person name="Huntemann M."/>
            <person name="Clum A."/>
            <person name="Pillay M."/>
            <person name="Palaniappan K."/>
            <person name="Varghese N."/>
            <person name="Mikhailova N."/>
            <person name="Stamatis D."/>
            <person name="Reddy T."/>
            <person name="Daum C."/>
            <person name="Shapiro N."/>
            <person name="Ivanova N."/>
            <person name="Kyrpides N."/>
            <person name="Woyke T."/>
        </authorList>
    </citation>
    <scope>NUCLEOTIDE SEQUENCE [LARGE SCALE GENOMIC DNA]</scope>
    <source>
        <strain evidence="5">DSM 45417</strain>
    </source>
</reference>
<dbReference type="GO" id="GO:0019684">
    <property type="term" value="P:photosynthesis, light reaction"/>
    <property type="evidence" value="ECO:0007669"/>
    <property type="project" value="InterPro"/>
</dbReference>
<keyword evidence="5" id="KW-1185">Reference proteome</keyword>
<dbReference type="SUPFAM" id="SSF50346">
    <property type="entry name" value="PRC-barrel domain"/>
    <property type="match status" value="1"/>
</dbReference>
<evidence type="ECO:0000259" key="3">
    <source>
        <dbReference type="Pfam" id="PF09557"/>
    </source>
</evidence>
<evidence type="ECO:0000259" key="2">
    <source>
        <dbReference type="Pfam" id="PF05239"/>
    </source>
</evidence>
<dbReference type="PANTHER" id="PTHR38463">
    <property type="entry name" value="STRESS RESPONSE PROTEIN YSNF"/>
    <property type="match status" value="1"/>
</dbReference>
<dbReference type="EMBL" id="QGTX01000001">
    <property type="protein sequence ID" value="PWW22140.1"/>
    <property type="molecule type" value="Genomic_DNA"/>
</dbReference>
<dbReference type="PANTHER" id="PTHR38463:SF1">
    <property type="entry name" value="STRESS RESPONSE PROTEIN YSNF"/>
    <property type="match status" value="1"/>
</dbReference>